<keyword evidence="2" id="KW-1185">Reference proteome</keyword>
<dbReference type="AlphaFoldDB" id="A0A4P6ZYL9"/>
<dbReference type="InterPro" id="IPR004027">
    <property type="entry name" value="SEC_C_motif"/>
</dbReference>
<proteinExistence type="predicted"/>
<reference evidence="1 2" key="1">
    <citation type="submission" date="2019-03" db="EMBL/GenBank/DDBJ databases">
        <title>Complete genome sequence of Paenisporosarcina antarctica CGMCC 1.6503T.</title>
        <authorList>
            <person name="Rong J.-C."/>
            <person name="Chi N.-Y."/>
            <person name="Zhang Q.-F."/>
        </authorList>
    </citation>
    <scope>NUCLEOTIDE SEQUENCE [LARGE SCALE GENOMIC DNA]</scope>
    <source>
        <strain evidence="1 2">CGMCC 1.6503</strain>
    </source>
</reference>
<sequence length="331" mass="38410">MIGRNDPCLCGSGKKYKKCCESKQAVSIEEVRSEELDRLLQLFYDEYPERKDLPALLSVMNEWKSKLDKFLVEEMIEAIAIDEFFFHNKPEIWLNYIEKQQKRAVRPAVVEVLEHWKTPTVLLGEVVGVELKFMLVKDIFTNETLYLKRESEKPVPLGVHAFCFRLPDISLKENHYLAVSSLIFLPTDHHDSITSFAKENSATSNEESSKFLQNHLIEFWEMLGSNGYDGGEFTDFEAGILIEVMERLEKQNRNPEKLVSIIEDYLVTNQPNARKEGAVAAGAIRFGQEHELFEGPYWSIKEIAEWYEVSTHSLNKYYKDINEFYLVSTTK</sequence>
<accession>A0A4P6ZYL9</accession>
<evidence type="ECO:0000313" key="1">
    <source>
        <dbReference type="EMBL" id="QBP41800.1"/>
    </source>
</evidence>
<dbReference type="Pfam" id="PF02810">
    <property type="entry name" value="SEC-C"/>
    <property type="match status" value="1"/>
</dbReference>
<evidence type="ECO:0000313" key="2">
    <source>
        <dbReference type="Proteomes" id="UP000294292"/>
    </source>
</evidence>
<dbReference type="SUPFAM" id="SSF103642">
    <property type="entry name" value="Sec-C motif"/>
    <property type="match status" value="1"/>
</dbReference>
<dbReference type="RefSeq" id="WP_134210373.1">
    <property type="nucleotide sequence ID" value="NZ_CP038015.1"/>
</dbReference>
<gene>
    <name evidence="1" type="ORF">E2636_11860</name>
</gene>
<protein>
    <submittedName>
        <fullName evidence="1">Metal-binding protein</fullName>
    </submittedName>
</protein>
<dbReference type="OrthoDB" id="6399948at2"/>
<organism evidence="1 2">
    <name type="scientific">Paenisporosarcina antarctica</name>
    <dbReference type="NCBI Taxonomy" id="417367"/>
    <lineage>
        <taxon>Bacteria</taxon>
        <taxon>Bacillati</taxon>
        <taxon>Bacillota</taxon>
        <taxon>Bacilli</taxon>
        <taxon>Bacillales</taxon>
        <taxon>Caryophanaceae</taxon>
        <taxon>Paenisporosarcina</taxon>
    </lineage>
</organism>
<dbReference type="KEGG" id="panc:E2636_11860"/>
<dbReference type="Proteomes" id="UP000294292">
    <property type="component" value="Chromosome"/>
</dbReference>
<name>A0A4P6ZYL9_9BACL</name>
<dbReference type="Gene3D" id="3.10.450.50">
    <property type="match status" value="1"/>
</dbReference>
<dbReference type="EMBL" id="CP038015">
    <property type="protein sequence ID" value="QBP41800.1"/>
    <property type="molecule type" value="Genomic_DNA"/>
</dbReference>